<evidence type="ECO:0000256" key="3">
    <source>
        <dbReference type="ARBA" id="ARBA00014604"/>
    </source>
</evidence>
<keyword evidence="5" id="KW-0999">Mitochondrion inner membrane</keyword>
<dbReference type="Proteomes" id="UP000050525">
    <property type="component" value="Unassembled WGS sequence"/>
</dbReference>
<dbReference type="EMBL" id="AKHW03004154">
    <property type="protein sequence ID" value="KYO30483.1"/>
    <property type="molecule type" value="Genomic_DNA"/>
</dbReference>
<dbReference type="AlphaFoldDB" id="A0A151N0X9"/>
<evidence type="ECO:0000256" key="5">
    <source>
        <dbReference type="ARBA" id="ARBA00022792"/>
    </source>
</evidence>
<evidence type="ECO:0000256" key="2">
    <source>
        <dbReference type="ARBA" id="ARBA00007020"/>
    </source>
</evidence>
<dbReference type="InterPro" id="IPR026571">
    <property type="entry name" value="Tmem186"/>
</dbReference>
<evidence type="ECO:0000256" key="6">
    <source>
        <dbReference type="ARBA" id="ARBA00022989"/>
    </source>
</evidence>
<protein>
    <recommendedName>
        <fullName evidence="3">Transmembrane protein 186</fullName>
    </recommendedName>
</protein>
<evidence type="ECO:0000256" key="1">
    <source>
        <dbReference type="ARBA" id="ARBA00004448"/>
    </source>
</evidence>
<reference evidence="9 10" key="1">
    <citation type="journal article" date="2012" name="Genome Biol.">
        <title>Sequencing three crocodilian genomes to illuminate the evolution of archosaurs and amniotes.</title>
        <authorList>
            <person name="St John J.A."/>
            <person name="Braun E.L."/>
            <person name="Isberg S.R."/>
            <person name="Miles L.G."/>
            <person name="Chong A.Y."/>
            <person name="Gongora J."/>
            <person name="Dalzell P."/>
            <person name="Moran C."/>
            <person name="Bed'hom B."/>
            <person name="Abzhanov A."/>
            <person name="Burgess S.C."/>
            <person name="Cooksey A.M."/>
            <person name="Castoe T.A."/>
            <person name="Crawford N.G."/>
            <person name="Densmore L.D."/>
            <person name="Drew J.C."/>
            <person name="Edwards S.V."/>
            <person name="Faircloth B.C."/>
            <person name="Fujita M.K."/>
            <person name="Greenwold M.J."/>
            <person name="Hoffmann F.G."/>
            <person name="Howard J.M."/>
            <person name="Iguchi T."/>
            <person name="Janes D.E."/>
            <person name="Khan S.Y."/>
            <person name="Kohno S."/>
            <person name="de Koning A.J."/>
            <person name="Lance S.L."/>
            <person name="McCarthy F.M."/>
            <person name="McCormack J.E."/>
            <person name="Merchant M.E."/>
            <person name="Peterson D.G."/>
            <person name="Pollock D.D."/>
            <person name="Pourmand N."/>
            <person name="Raney B.J."/>
            <person name="Roessler K.A."/>
            <person name="Sanford J.R."/>
            <person name="Sawyer R.H."/>
            <person name="Schmidt C.J."/>
            <person name="Triplett E.W."/>
            <person name="Tuberville T.D."/>
            <person name="Venegas-Anaya M."/>
            <person name="Howard J.T."/>
            <person name="Jarvis E.D."/>
            <person name="Guillette L.J.Jr."/>
            <person name="Glenn T.C."/>
            <person name="Green R.E."/>
            <person name="Ray D.A."/>
        </authorList>
    </citation>
    <scope>NUCLEOTIDE SEQUENCE [LARGE SCALE GENOMIC DNA]</scope>
    <source>
        <strain evidence="9">KSC_2009_1</strain>
    </source>
</reference>
<dbReference type="PANTHER" id="PTHR13603:SF1">
    <property type="entry name" value="TRANSMEMBRANE PROTEIN 186"/>
    <property type="match status" value="1"/>
</dbReference>
<comment type="similarity">
    <text evidence="2">Belongs to the TMEM186 family.</text>
</comment>
<dbReference type="STRING" id="8496.A0A151N0X9"/>
<accession>A0A151N0X9</accession>
<keyword evidence="6" id="KW-1133">Transmembrane helix</keyword>
<keyword evidence="4 9" id="KW-0812">Transmembrane</keyword>
<comment type="caution">
    <text evidence="9">The sequence shown here is derived from an EMBL/GenBank/DDBJ whole genome shotgun (WGS) entry which is preliminary data.</text>
</comment>
<evidence type="ECO:0000256" key="4">
    <source>
        <dbReference type="ARBA" id="ARBA00022692"/>
    </source>
</evidence>
<evidence type="ECO:0000313" key="10">
    <source>
        <dbReference type="Proteomes" id="UP000050525"/>
    </source>
</evidence>
<proteinExistence type="inferred from homology"/>
<evidence type="ECO:0000313" key="9">
    <source>
        <dbReference type="EMBL" id="KYO30483.1"/>
    </source>
</evidence>
<keyword evidence="10" id="KW-1185">Reference proteome</keyword>
<gene>
    <name evidence="9" type="primary">TMEM186</name>
    <name evidence="9" type="ORF">Y1Q_0008146</name>
</gene>
<evidence type="ECO:0000256" key="7">
    <source>
        <dbReference type="ARBA" id="ARBA00023128"/>
    </source>
</evidence>
<name>A0A151N0X9_ALLMI</name>
<dbReference type="PhylomeDB" id="A0A151N0X9"/>
<comment type="subcellular location">
    <subcellularLocation>
        <location evidence="1">Mitochondrion inner membrane</location>
        <topology evidence="1">Multi-pass membrane protein</topology>
    </subcellularLocation>
</comment>
<sequence>MAALAFVVLYGLSYYLRRLIGLIYLSETGGVVRVAHLTFWGWRHDIDCPTTSVMALGDTGDRRGELLLQFKRYDSPQVYKEVGERGLGEKAATQALQRAKKKG</sequence>
<dbReference type="GO" id="GO:0005743">
    <property type="term" value="C:mitochondrial inner membrane"/>
    <property type="evidence" value="ECO:0007669"/>
    <property type="project" value="UniProtKB-SubCell"/>
</dbReference>
<keyword evidence="7" id="KW-0496">Mitochondrion</keyword>
<organism evidence="9 10">
    <name type="scientific">Alligator mississippiensis</name>
    <name type="common">American alligator</name>
    <dbReference type="NCBI Taxonomy" id="8496"/>
    <lineage>
        <taxon>Eukaryota</taxon>
        <taxon>Metazoa</taxon>
        <taxon>Chordata</taxon>
        <taxon>Craniata</taxon>
        <taxon>Vertebrata</taxon>
        <taxon>Euteleostomi</taxon>
        <taxon>Archelosauria</taxon>
        <taxon>Archosauria</taxon>
        <taxon>Crocodylia</taxon>
        <taxon>Alligatoridae</taxon>
        <taxon>Alligatorinae</taxon>
        <taxon>Alligator</taxon>
    </lineage>
</organism>
<dbReference type="PANTHER" id="PTHR13603">
    <property type="entry name" value="TRANSMEMBRANE PROTEIN 186"/>
    <property type="match status" value="1"/>
</dbReference>
<evidence type="ECO:0000256" key="8">
    <source>
        <dbReference type="ARBA" id="ARBA00023136"/>
    </source>
</evidence>
<keyword evidence="8" id="KW-0472">Membrane</keyword>